<dbReference type="InterPro" id="IPR019752">
    <property type="entry name" value="Pyrv/ketoisovalerate_OxRed_cat"/>
</dbReference>
<dbReference type="Proteomes" id="UP000192611">
    <property type="component" value="Unassembled WGS sequence"/>
</dbReference>
<reference evidence="4" key="1">
    <citation type="submission" date="2017-03" db="EMBL/GenBank/DDBJ databases">
        <title>Novel pathways for hydrocarbon cycling and metabolic interdependencies in hydrothermal sediment communities.</title>
        <authorList>
            <person name="Dombrowski N."/>
            <person name="Seitz K."/>
            <person name="Teske A."/>
            <person name="Baker B."/>
        </authorList>
    </citation>
    <scope>NUCLEOTIDE SEQUENCE [LARGE SCALE GENOMIC DNA]</scope>
</reference>
<protein>
    <submittedName>
        <fullName evidence="3">Pyruvate synthase</fullName>
    </submittedName>
</protein>
<comment type="caution">
    <text evidence="3">The sequence shown here is derived from an EMBL/GenBank/DDBJ whole genome shotgun (WGS) entry which is preliminary data.</text>
</comment>
<dbReference type="InterPro" id="IPR051626">
    <property type="entry name" value="Oxidoreductase_gamma_subunit"/>
</dbReference>
<dbReference type="EMBL" id="NATQ01000014">
    <property type="protein sequence ID" value="OQX91052.1"/>
    <property type="molecule type" value="Genomic_DNA"/>
</dbReference>
<dbReference type="AlphaFoldDB" id="A0A1W9S327"/>
<dbReference type="InterPro" id="IPR011894">
    <property type="entry name" value="PorC_KorC"/>
</dbReference>
<evidence type="ECO:0000256" key="1">
    <source>
        <dbReference type="ARBA" id="ARBA00023002"/>
    </source>
</evidence>
<dbReference type="PANTHER" id="PTHR43366:SF1">
    <property type="entry name" value="PYRUVATE SYNTHASE SUBUNIT PORC"/>
    <property type="match status" value="1"/>
</dbReference>
<keyword evidence="3" id="KW-0670">Pyruvate</keyword>
<organism evidence="3 4">
    <name type="scientific">Candidatus Coatesbacteria bacterium 4484_99</name>
    <dbReference type="NCBI Taxonomy" id="1970774"/>
    <lineage>
        <taxon>Bacteria</taxon>
        <taxon>Candidatus Coatesiibacteriota</taxon>
    </lineage>
</organism>
<keyword evidence="1" id="KW-0560">Oxidoreductase</keyword>
<dbReference type="GO" id="GO:0016625">
    <property type="term" value="F:oxidoreductase activity, acting on the aldehyde or oxo group of donors, iron-sulfur protein as acceptor"/>
    <property type="evidence" value="ECO:0007669"/>
    <property type="project" value="InterPro"/>
</dbReference>
<accession>A0A1W9S327</accession>
<dbReference type="NCBIfam" id="TIGR02175">
    <property type="entry name" value="PorC_KorC"/>
    <property type="match status" value="1"/>
</dbReference>
<dbReference type="Gene3D" id="3.40.920.10">
    <property type="entry name" value="Pyruvate-ferredoxin oxidoreductase, PFOR, domain III"/>
    <property type="match status" value="1"/>
</dbReference>
<evidence type="ECO:0000313" key="4">
    <source>
        <dbReference type="Proteomes" id="UP000192611"/>
    </source>
</evidence>
<evidence type="ECO:0000259" key="2">
    <source>
        <dbReference type="Pfam" id="PF01558"/>
    </source>
</evidence>
<dbReference type="PANTHER" id="PTHR43366">
    <property type="entry name" value="PYRUVATE SYNTHASE SUBUNIT PORC"/>
    <property type="match status" value="1"/>
</dbReference>
<dbReference type="SUPFAM" id="SSF53323">
    <property type="entry name" value="Pyruvate-ferredoxin oxidoreductase, PFOR, domain III"/>
    <property type="match status" value="1"/>
</dbReference>
<proteinExistence type="predicted"/>
<dbReference type="Pfam" id="PF01558">
    <property type="entry name" value="POR"/>
    <property type="match status" value="1"/>
</dbReference>
<sequence length="184" mass="19724">MLEIRFHGRGGQGVKTAALLLAEAAFETGKEVQGFADYGPERAGAPVAGFTRISDKKVTIHSFIESPDIVVIIDGTLIDSIPVLEGLKKDGPVIVNTTLPPEKIANKLKKKTNIHTIDATGISLDILKRDFPNAPVLGAVVKVTGIVPLDAIERVFTKKFAGRDEIIKGNIAAAKRAYEEVKSI</sequence>
<dbReference type="InterPro" id="IPR002869">
    <property type="entry name" value="Pyrv_flavodox_OxRed_cen"/>
</dbReference>
<feature type="domain" description="Pyruvate/ketoisovalerate oxidoreductase catalytic" evidence="2">
    <location>
        <begin position="10"/>
        <end position="179"/>
    </location>
</feature>
<name>A0A1W9S327_9BACT</name>
<evidence type="ECO:0000313" key="3">
    <source>
        <dbReference type="EMBL" id="OQX91052.1"/>
    </source>
</evidence>
<gene>
    <name evidence="3" type="ORF">B6D57_01170</name>
</gene>